<gene>
    <name evidence="5" type="ORF">FC75_GL000916</name>
</gene>
<dbReference type="InterPro" id="IPR028978">
    <property type="entry name" value="Chorismate_lyase_/UTRA_dom_sf"/>
</dbReference>
<dbReference type="STRING" id="1423730.FC75_GL000916"/>
<dbReference type="InterPro" id="IPR036388">
    <property type="entry name" value="WH-like_DNA-bd_sf"/>
</dbReference>
<dbReference type="InterPro" id="IPR000524">
    <property type="entry name" value="Tscrpt_reg_HTH_GntR"/>
</dbReference>
<dbReference type="PROSITE" id="PS50949">
    <property type="entry name" value="HTH_GNTR"/>
    <property type="match status" value="1"/>
</dbReference>
<dbReference type="SMART" id="SM00345">
    <property type="entry name" value="HTH_GNTR"/>
    <property type="match status" value="1"/>
</dbReference>
<dbReference type="Pfam" id="PF07702">
    <property type="entry name" value="UTRA"/>
    <property type="match status" value="1"/>
</dbReference>
<keyword evidence="3" id="KW-0804">Transcription</keyword>
<reference evidence="5 6" key="1">
    <citation type="journal article" date="2015" name="Genome Announc.">
        <title>Expanding the biotechnology potential of lactobacilli through comparative genomics of 213 strains and associated genera.</title>
        <authorList>
            <person name="Sun Z."/>
            <person name="Harris H.M."/>
            <person name="McCann A."/>
            <person name="Guo C."/>
            <person name="Argimon S."/>
            <person name="Zhang W."/>
            <person name="Yang X."/>
            <person name="Jeffery I.B."/>
            <person name="Cooney J.C."/>
            <person name="Kagawa T.F."/>
            <person name="Liu W."/>
            <person name="Song Y."/>
            <person name="Salvetti E."/>
            <person name="Wrobel A."/>
            <person name="Rasinkangas P."/>
            <person name="Parkhill J."/>
            <person name="Rea M.C."/>
            <person name="O'Sullivan O."/>
            <person name="Ritari J."/>
            <person name="Douillard F.P."/>
            <person name="Paul Ross R."/>
            <person name="Yang R."/>
            <person name="Briner A.E."/>
            <person name="Felis G.E."/>
            <person name="de Vos W.M."/>
            <person name="Barrangou R."/>
            <person name="Klaenhammer T.R."/>
            <person name="Caufield P.W."/>
            <person name="Cui Y."/>
            <person name="Zhang H."/>
            <person name="O'Toole P.W."/>
        </authorList>
    </citation>
    <scope>NUCLEOTIDE SEQUENCE [LARGE SCALE GENOMIC DNA]</scope>
    <source>
        <strain evidence="5 6">DSM 22697</strain>
    </source>
</reference>
<protein>
    <submittedName>
        <fullName evidence="5">GntR family transcriptional regulator</fullName>
    </submittedName>
</protein>
<proteinExistence type="predicted"/>
<dbReference type="InterPro" id="IPR050679">
    <property type="entry name" value="Bact_HTH_transcr_reg"/>
</dbReference>
<dbReference type="PANTHER" id="PTHR44846">
    <property type="entry name" value="MANNOSYL-D-GLYCERATE TRANSPORT/METABOLISM SYSTEM REPRESSOR MNGR-RELATED"/>
    <property type="match status" value="1"/>
</dbReference>
<accession>A0A0R2FKJ1</accession>
<dbReference type="SMART" id="SM00866">
    <property type="entry name" value="UTRA"/>
    <property type="match status" value="1"/>
</dbReference>
<dbReference type="InterPro" id="IPR036390">
    <property type="entry name" value="WH_DNA-bd_sf"/>
</dbReference>
<dbReference type="PANTHER" id="PTHR44846:SF1">
    <property type="entry name" value="MANNOSYL-D-GLYCERATE TRANSPORT_METABOLISM SYSTEM REPRESSOR MNGR-RELATED"/>
    <property type="match status" value="1"/>
</dbReference>
<dbReference type="EMBL" id="AYZJ01000018">
    <property type="protein sequence ID" value="KRN25164.1"/>
    <property type="molecule type" value="Genomic_DNA"/>
</dbReference>
<dbReference type="Pfam" id="PF00392">
    <property type="entry name" value="GntR"/>
    <property type="match status" value="1"/>
</dbReference>
<dbReference type="Proteomes" id="UP000050865">
    <property type="component" value="Unassembled WGS sequence"/>
</dbReference>
<dbReference type="GO" id="GO:0045892">
    <property type="term" value="P:negative regulation of DNA-templated transcription"/>
    <property type="evidence" value="ECO:0007669"/>
    <property type="project" value="TreeGrafter"/>
</dbReference>
<dbReference type="Gene3D" id="3.40.1410.10">
    <property type="entry name" value="Chorismate lyase-like"/>
    <property type="match status" value="1"/>
</dbReference>
<evidence type="ECO:0000256" key="1">
    <source>
        <dbReference type="ARBA" id="ARBA00023015"/>
    </source>
</evidence>
<dbReference type="SUPFAM" id="SSF46785">
    <property type="entry name" value="Winged helix' DNA-binding domain"/>
    <property type="match status" value="1"/>
</dbReference>
<feature type="domain" description="HTH gntR-type" evidence="4">
    <location>
        <begin position="9"/>
        <end position="76"/>
    </location>
</feature>
<keyword evidence="2" id="KW-0238">DNA-binding</keyword>
<organism evidence="5 6">
    <name type="scientific">Lacticaseibacillus camelliae DSM 22697 = JCM 13995</name>
    <dbReference type="NCBI Taxonomy" id="1423730"/>
    <lineage>
        <taxon>Bacteria</taxon>
        <taxon>Bacillati</taxon>
        <taxon>Bacillota</taxon>
        <taxon>Bacilli</taxon>
        <taxon>Lactobacillales</taxon>
        <taxon>Lactobacillaceae</taxon>
        <taxon>Lacticaseibacillus</taxon>
    </lineage>
</organism>
<evidence type="ECO:0000256" key="2">
    <source>
        <dbReference type="ARBA" id="ARBA00023125"/>
    </source>
</evidence>
<evidence type="ECO:0000313" key="6">
    <source>
        <dbReference type="Proteomes" id="UP000050865"/>
    </source>
</evidence>
<dbReference type="SUPFAM" id="SSF64288">
    <property type="entry name" value="Chorismate lyase-like"/>
    <property type="match status" value="1"/>
</dbReference>
<dbReference type="PATRIC" id="fig|1423730.4.peg.966"/>
<dbReference type="InterPro" id="IPR011663">
    <property type="entry name" value="UTRA"/>
</dbReference>
<dbReference type="AlphaFoldDB" id="A0A0R2FKJ1"/>
<name>A0A0R2FKJ1_9LACO</name>
<sequence length="243" mass="26984">MGGDEMAKESLSEKLTKTLATLVTEQLCPNDKLPSERALSEQYHMSRNTVRAALNQLFLQGLIYRSPGKGTFVAEPLDDRADVAAAFSFTQQMGAMKRNPESKVVGLKQVPASPMVADHLRLNHGAAVYVLDRIRMADHRPMMAERSYLPAAVLPNLSKALLKDTPLYDLLEHHYGIHIATVDETFFADLMSAEYAQLLDVPPNSACLKIRRTAFTSAGNIIEYTMSAARADQFVYHVQHANH</sequence>
<evidence type="ECO:0000259" key="4">
    <source>
        <dbReference type="PROSITE" id="PS50949"/>
    </source>
</evidence>
<evidence type="ECO:0000256" key="3">
    <source>
        <dbReference type="ARBA" id="ARBA00023163"/>
    </source>
</evidence>
<dbReference type="PRINTS" id="PR00035">
    <property type="entry name" value="HTHGNTR"/>
</dbReference>
<keyword evidence="6" id="KW-1185">Reference proteome</keyword>
<dbReference type="Gene3D" id="1.10.10.10">
    <property type="entry name" value="Winged helix-like DNA-binding domain superfamily/Winged helix DNA-binding domain"/>
    <property type="match status" value="1"/>
</dbReference>
<dbReference type="GO" id="GO:0003700">
    <property type="term" value="F:DNA-binding transcription factor activity"/>
    <property type="evidence" value="ECO:0007669"/>
    <property type="project" value="InterPro"/>
</dbReference>
<evidence type="ECO:0000313" key="5">
    <source>
        <dbReference type="EMBL" id="KRN25164.1"/>
    </source>
</evidence>
<dbReference type="GO" id="GO:0003677">
    <property type="term" value="F:DNA binding"/>
    <property type="evidence" value="ECO:0007669"/>
    <property type="project" value="UniProtKB-KW"/>
</dbReference>
<dbReference type="CDD" id="cd07377">
    <property type="entry name" value="WHTH_GntR"/>
    <property type="match status" value="1"/>
</dbReference>
<keyword evidence="1" id="KW-0805">Transcription regulation</keyword>
<comment type="caution">
    <text evidence="5">The sequence shown here is derived from an EMBL/GenBank/DDBJ whole genome shotgun (WGS) entry which is preliminary data.</text>
</comment>